<evidence type="ECO:0000313" key="7">
    <source>
        <dbReference type="EMBL" id="EXU80941.1"/>
    </source>
</evidence>
<protein>
    <recommendedName>
        <fullName evidence="9">DUF697 domain-containing protein</fullName>
    </recommendedName>
</protein>
<keyword evidence="4 6" id="KW-0472">Membrane</keyword>
<evidence type="ECO:0000256" key="3">
    <source>
        <dbReference type="ARBA" id="ARBA00022989"/>
    </source>
</evidence>
<dbReference type="AlphaFoldDB" id="A0A014MGR6"/>
<evidence type="ECO:0000313" key="8">
    <source>
        <dbReference type="Proteomes" id="UP000020766"/>
    </source>
</evidence>
<evidence type="ECO:0000256" key="1">
    <source>
        <dbReference type="ARBA" id="ARBA00004141"/>
    </source>
</evidence>
<evidence type="ECO:0000256" key="6">
    <source>
        <dbReference type="SAM" id="Phobius"/>
    </source>
</evidence>
<feature type="region of interest" description="Disordered" evidence="5">
    <location>
        <begin position="338"/>
        <end position="363"/>
    </location>
</feature>
<proteinExistence type="predicted"/>
<evidence type="ECO:0000256" key="4">
    <source>
        <dbReference type="ARBA" id="ARBA00023136"/>
    </source>
</evidence>
<dbReference type="Proteomes" id="UP000020766">
    <property type="component" value="Unassembled WGS sequence"/>
</dbReference>
<dbReference type="PATRIC" id="fig|1457173.3.peg.1172"/>
<gene>
    <name evidence="7" type="ORF">AX13_14440</name>
</gene>
<comment type="caution">
    <text evidence="7">The sequence shown here is derived from an EMBL/GenBank/DDBJ whole genome shotgun (WGS) entry which is preliminary data.</text>
</comment>
<name>A0A014MGR6_9BURK</name>
<organism evidence="7 8">
    <name type="scientific">Comamonas aquatica DA1877</name>
    <dbReference type="NCBI Taxonomy" id="1457173"/>
    <lineage>
        <taxon>Bacteria</taxon>
        <taxon>Pseudomonadati</taxon>
        <taxon>Pseudomonadota</taxon>
        <taxon>Betaproteobacteria</taxon>
        <taxon>Burkholderiales</taxon>
        <taxon>Comamonadaceae</taxon>
        <taxon>Comamonas</taxon>
    </lineage>
</organism>
<evidence type="ECO:0000256" key="2">
    <source>
        <dbReference type="ARBA" id="ARBA00022692"/>
    </source>
</evidence>
<reference evidence="7 8" key="1">
    <citation type="submission" date="2014-01" db="EMBL/GenBank/DDBJ databases">
        <title>Interspecies Systems Biology Uncovers Metabolites Affecting C. elegans Gene Expression and Life History Traits.</title>
        <authorList>
            <person name="Watson E."/>
            <person name="Macneil L.T."/>
            <person name="Ritter A.D."/>
            <person name="Yilmaz L.S."/>
            <person name="Rosebrock A.P."/>
            <person name="Caudy A.A."/>
            <person name="Walhout A.J."/>
        </authorList>
    </citation>
    <scope>NUCLEOTIDE SEQUENCE [LARGE SCALE GENOMIC DNA]</scope>
    <source>
        <strain evidence="7 8">DA1877</strain>
    </source>
</reference>
<evidence type="ECO:0008006" key="9">
    <source>
        <dbReference type="Google" id="ProtNLM"/>
    </source>
</evidence>
<dbReference type="Pfam" id="PF05128">
    <property type="entry name" value="DUF697"/>
    <property type="match status" value="1"/>
</dbReference>
<accession>A0A014MGR6</accession>
<dbReference type="EMBL" id="JBOK01000005">
    <property type="protein sequence ID" value="EXU80941.1"/>
    <property type="molecule type" value="Genomic_DNA"/>
</dbReference>
<feature type="transmembrane region" description="Helical" evidence="6">
    <location>
        <begin position="47"/>
        <end position="69"/>
    </location>
</feature>
<evidence type="ECO:0000256" key="5">
    <source>
        <dbReference type="SAM" id="MobiDB-lite"/>
    </source>
</evidence>
<dbReference type="GO" id="GO:0016020">
    <property type="term" value="C:membrane"/>
    <property type="evidence" value="ECO:0007669"/>
    <property type="project" value="UniProtKB-SubCell"/>
</dbReference>
<sequence length="363" mass="38530">MPPMSRFTSRLLLLGTCALVVWSAVFAVAMVSQLADAADRVHAGAGQPVFWSLLTLLVATVLAPTVWLLRLPPALHHPPEGDAQALADYATRLRAHLARNPRLAGRPLDSTQDVEAALTVLRDAAETETRRSAASVLASTALLQNGRLDGLVVLVSQVQLVWRIARIYGLRPSLRQLSYLYGNVGACVLVAYGLDEVDFAELTAPIVQSATPAAMGSVPGLGGMGQLLTNSMASGAANAFLTLRVGLVADAYCAPQHLPQRQLVRHHATHRAAQMLGGIVKDCGTQITQAVYGRLKQGVLHTAQAAADSVKQAGRSVSEATQSAYQATAQGLNQAVHQVRGTTSAATQRLQQTLRRQDSPDKP</sequence>
<keyword evidence="8" id="KW-1185">Reference proteome</keyword>
<keyword evidence="2 6" id="KW-0812">Transmembrane</keyword>
<keyword evidence="3 6" id="KW-1133">Transmembrane helix</keyword>
<comment type="subcellular location">
    <subcellularLocation>
        <location evidence="1">Membrane</location>
        <topology evidence="1">Multi-pass membrane protein</topology>
    </subcellularLocation>
</comment>
<dbReference type="InterPro" id="IPR021147">
    <property type="entry name" value="DUF697"/>
</dbReference>